<dbReference type="EMBL" id="BEZZ01003817">
    <property type="protein sequence ID" value="GCC16524.1"/>
    <property type="molecule type" value="Genomic_DNA"/>
</dbReference>
<sequence>MPDDLASAPAFDAFAMRDLSVCGYYEPINAAHEFCFTPRRPVTIGQAHISEVRRRDPESIQAADKFRNTLREYQEPEQVPIPYLAEVLRELRTRVGHSVKLYHQLQAHIKDPEEDAETALQTPGWAQRVWNWRENVNIHPWVRITSHAIVGVQLLLALAWLLVACHSFRQHQKRRARKAMLHAIDSWRVIRHHELTEFELM</sequence>
<keyword evidence="1" id="KW-0812">Transmembrane</keyword>
<evidence type="ECO:0000256" key="1">
    <source>
        <dbReference type="SAM" id="Phobius"/>
    </source>
</evidence>
<proteinExistence type="predicted"/>
<reference evidence="2 3" key="1">
    <citation type="journal article" date="2018" name="Nat. Ecol. Evol.">
        <title>Shark genomes provide insights into elasmobranch evolution and the origin of vertebrates.</title>
        <authorList>
            <person name="Hara Y"/>
            <person name="Yamaguchi K"/>
            <person name="Onimaru K"/>
            <person name="Kadota M"/>
            <person name="Koyanagi M"/>
            <person name="Keeley SD"/>
            <person name="Tatsumi K"/>
            <person name="Tanaka K"/>
            <person name="Motone F"/>
            <person name="Kageyama Y"/>
            <person name="Nozu R"/>
            <person name="Adachi N"/>
            <person name="Nishimura O"/>
            <person name="Nakagawa R"/>
            <person name="Tanegashima C"/>
            <person name="Kiyatake I"/>
            <person name="Matsumoto R"/>
            <person name="Murakumo K"/>
            <person name="Nishida K"/>
            <person name="Terakita A"/>
            <person name="Kuratani S"/>
            <person name="Sato K"/>
            <person name="Hyodo S Kuraku.S."/>
        </authorList>
    </citation>
    <scope>NUCLEOTIDE SEQUENCE [LARGE SCALE GENOMIC DNA]</scope>
</reference>
<evidence type="ECO:0000313" key="2">
    <source>
        <dbReference type="EMBL" id="GCC16524.1"/>
    </source>
</evidence>
<gene>
    <name evidence="2" type="ORF">chiPu_0021390</name>
</gene>
<organism evidence="2 3">
    <name type="scientific">Chiloscyllium punctatum</name>
    <name type="common">Brownbanded bambooshark</name>
    <name type="synonym">Hemiscyllium punctatum</name>
    <dbReference type="NCBI Taxonomy" id="137246"/>
    <lineage>
        <taxon>Eukaryota</taxon>
        <taxon>Metazoa</taxon>
        <taxon>Chordata</taxon>
        <taxon>Craniata</taxon>
        <taxon>Vertebrata</taxon>
        <taxon>Chondrichthyes</taxon>
        <taxon>Elasmobranchii</taxon>
        <taxon>Galeomorphii</taxon>
        <taxon>Galeoidea</taxon>
        <taxon>Orectolobiformes</taxon>
        <taxon>Hemiscylliidae</taxon>
        <taxon>Chiloscyllium</taxon>
    </lineage>
</organism>
<keyword evidence="1" id="KW-0472">Membrane</keyword>
<dbReference type="Proteomes" id="UP000287033">
    <property type="component" value="Unassembled WGS sequence"/>
</dbReference>
<keyword evidence="1" id="KW-1133">Transmembrane helix</keyword>
<name>A0A401REF7_CHIPU</name>
<protein>
    <submittedName>
        <fullName evidence="2">Uncharacterized protein</fullName>
    </submittedName>
</protein>
<dbReference type="OMA" id="HHELTEF"/>
<feature type="transmembrane region" description="Helical" evidence="1">
    <location>
        <begin position="148"/>
        <end position="168"/>
    </location>
</feature>
<accession>A0A401REF7</accession>
<evidence type="ECO:0000313" key="3">
    <source>
        <dbReference type="Proteomes" id="UP000287033"/>
    </source>
</evidence>
<dbReference type="AlphaFoldDB" id="A0A401REF7"/>
<comment type="caution">
    <text evidence="2">The sequence shown here is derived from an EMBL/GenBank/DDBJ whole genome shotgun (WGS) entry which is preliminary data.</text>
</comment>
<keyword evidence="3" id="KW-1185">Reference proteome</keyword>